<name>A0ABV6YA07_9HYPH</name>
<proteinExistence type="predicted"/>
<feature type="region of interest" description="Disordered" evidence="1">
    <location>
        <begin position="1"/>
        <end position="24"/>
    </location>
</feature>
<evidence type="ECO:0000313" key="2">
    <source>
        <dbReference type="EMBL" id="MFC1458015.1"/>
    </source>
</evidence>
<accession>A0ABV6YA07</accession>
<reference evidence="2 3" key="1">
    <citation type="submission" date="2024-09" db="EMBL/GenBank/DDBJ databases">
        <title>Nodulacao em especies de Leguminosae Basais da Amazonia e Caracterizacao dos Rizobios e Bacterias Associadas aos Nodulos.</title>
        <authorList>
            <person name="Jambeiro I.C.A."/>
            <person name="Lopes I.S."/>
            <person name="Aguiar E.R.G.R."/>
            <person name="Santos A.F.J."/>
            <person name="Dos Santos J.M.F."/>
            <person name="Gross E."/>
        </authorList>
    </citation>
    <scope>NUCLEOTIDE SEQUENCE [LARGE SCALE GENOMIC DNA]</scope>
    <source>
        <strain evidence="2 3">BRUESC1165</strain>
    </source>
</reference>
<sequence length="66" mass="7164">MSYKFKVRQPIRPKQPGFSGAQNNSASVNEVVRLVPADQIGEVSYRIKSAAFGVRGSEIAAQASRI</sequence>
<comment type="caution">
    <text evidence="2">The sequence shown here is derived from an EMBL/GenBank/DDBJ whole genome shotgun (WGS) entry which is preliminary data.</text>
</comment>
<dbReference type="Proteomes" id="UP001593940">
    <property type="component" value="Unassembled WGS sequence"/>
</dbReference>
<gene>
    <name evidence="2" type="ORF">ACETIH_15120</name>
</gene>
<evidence type="ECO:0000313" key="3">
    <source>
        <dbReference type="Proteomes" id="UP001593940"/>
    </source>
</evidence>
<protein>
    <submittedName>
        <fullName evidence="2">Uncharacterized protein</fullName>
    </submittedName>
</protein>
<keyword evidence="3" id="KW-1185">Reference proteome</keyword>
<feature type="compositionally biased region" description="Basic residues" evidence="1">
    <location>
        <begin position="1"/>
        <end position="11"/>
    </location>
</feature>
<evidence type="ECO:0000256" key="1">
    <source>
        <dbReference type="SAM" id="MobiDB-lite"/>
    </source>
</evidence>
<organism evidence="2 3">
    <name type="scientific">Microvirga arabica</name>
    <dbReference type="NCBI Taxonomy" id="1128671"/>
    <lineage>
        <taxon>Bacteria</taxon>
        <taxon>Pseudomonadati</taxon>
        <taxon>Pseudomonadota</taxon>
        <taxon>Alphaproteobacteria</taxon>
        <taxon>Hyphomicrobiales</taxon>
        <taxon>Methylobacteriaceae</taxon>
        <taxon>Microvirga</taxon>
    </lineage>
</organism>
<dbReference type="EMBL" id="JBHOMY010000039">
    <property type="protein sequence ID" value="MFC1458015.1"/>
    <property type="molecule type" value="Genomic_DNA"/>
</dbReference>
<dbReference type="RefSeq" id="WP_203274749.1">
    <property type="nucleotide sequence ID" value="NZ_JAFBID010000078.1"/>
</dbReference>